<sequence>MSKNLAERTAHQYLLGKLQARTATHAIWRAWQVGIRDRLIPGSTVPGAPDIVARRMPWD</sequence>
<dbReference type="RefSeq" id="WP_344436744.1">
    <property type="nucleotide sequence ID" value="NZ_BAAASL010000015.1"/>
</dbReference>
<keyword evidence="2" id="KW-1185">Reference proteome</keyword>
<organism evidence="1 2">
    <name type="scientific">Streptomyces luteosporeus</name>
    <dbReference type="NCBI Taxonomy" id="173856"/>
    <lineage>
        <taxon>Bacteria</taxon>
        <taxon>Bacillati</taxon>
        <taxon>Actinomycetota</taxon>
        <taxon>Actinomycetes</taxon>
        <taxon>Kitasatosporales</taxon>
        <taxon>Streptomycetaceae</taxon>
        <taxon>Streptomyces</taxon>
    </lineage>
</organism>
<dbReference type="EMBL" id="BAAASL010000015">
    <property type="protein sequence ID" value="GAA2720219.1"/>
    <property type="molecule type" value="Genomic_DNA"/>
</dbReference>
<evidence type="ECO:0000313" key="2">
    <source>
        <dbReference type="Proteomes" id="UP001500886"/>
    </source>
</evidence>
<dbReference type="Proteomes" id="UP001500886">
    <property type="component" value="Unassembled WGS sequence"/>
</dbReference>
<name>A0ABP6GCJ4_9ACTN</name>
<reference evidence="2" key="1">
    <citation type="journal article" date="2019" name="Int. J. Syst. Evol. Microbiol.">
        <title>The Global Catalogue of Microorganisms (GCM) 10K type strain sequencing project: providing services to taxonomists for standard genome sequencing and annotation.</title>
        <authorList>
            <consortium name="The Broad Institute Genomics Platform"/>
            <consortium name="The Broad Institute Genome Sequencing Center for Infectious Disease"/>
            <person name="Wu L."/>
            <person name="Ma J."/>
        </authorList>
    </citation>
    <scope>NUCLEOTIDE SEQUENCE [LARGE SCALE GENOMIC DNA]</scope>
    <source>
        <strain evidence="2">JCM 4542</strain>
    </source>
</reference>
<evidence type="ECO:0000313" key="1">
    <source>
        <dbReference type="EMBL" id="GAA2720219.1"/>
    </source>
</evidence>
<protein>
    <submittedName>
        <fullName evidence="1">Uncharacterized protein</fullName>
    </submittedName>
</protein>
<proteinExistence type="predicted"/>
<comment type="caution">
    <text evidence="1">The sequence shown here is derived from an EMBL/GenBank/DDBJ whole genome shotgun (WGS) entry which is preliminary data.</text>
</comment>
<accession>A0ABP6GCJ4</accession>
<gene>
    <name evidence="1" type="ORF">GCM10010315_40040</name>
</gene>